<evidence type="ECO:0000313" key="2">
    <source>
        <dbReference type="Proteomes" id="UP000460949"/>
    </source>
</evidence>
<proteinExistence type="predicted"/>
<protein>
    <submittedName>
        <fullName evidence="1">Uncharacterized protein</fullName>
    </submittedName>
</protein>
<dbReference type="RefSeq" id="WP_160837459.1">
    <property type="nucleotide sequence ID" value="NZ_WMET01000002.1"/>
</dbReference>
<evidence type="ECO:0000313" key="1">
    <source>
        <dbReference type="EMBL" id="MYL20611.1"/>
    </source>
</evidence>
<dbReference type="AlphaFoldDB" id="A0A845DSK3"/>
<comment type="caution">
    <text evidence="1">The sequence shown here is derived from an EMBL/GenBank/DDBJ whole genome shotgun (WGS) entry which is preliminary data.</text>
</comment>
<sequence length="168" mass="18858">MKHTLLSAFIFILLTGCQHPSVVDVIEDGHSSSMEVTEVVDVTDFGDAKMVLYLTDQEGVNIKVSALVKKWHGWDLRSTTGFSASENELYARHSRWRVLPEEDPFNVLYGMVNSREVDSIEVETDDGYRQIPLHDTGVGRIFYAPNNAPPVRALDQEGNVLYEEDLSG</sequence>
<reference evidence="1 2" key="1">
    <citation type="submission" date="2019-11" db="EMBL/GenBank/DDBJ databases">
        <title>Genome sequences of 17 halophilic strains isolated from different environments.</title>
        <authorList>
            <person name="Furrow R.E."/>
        </authorList>
    </citation>
    <scope>NUCLEOTIDE SEQUENCE [LARGE SCALE GENOMIC DNA]</scope>
    <source>
        <strain evidence="1 2">22511_23_Filter</strain>
    </source>
</reference>
<dbReference type="PROSITE" id="PS51257">
    <property type="entry name" value="PROKAR_LIPOPROTEIN"/>
    <property type="match status" value="1"/>
</dbReference>
<organism evidence="1 2">
    <name type="scientific">Halobacillus litoralis</name>
    <dbReference type="NCBI Taxonomy" id="45668"/>
    <lineage>
        <taxon>Bacteria</taxon>
        <taxon>Bacillati</taxon>
        <taxon>Bacillota</taxon>
        <taxon>Bacilli</taxon>
        <taxon>Bacillales</taxon>
        <taxon>Bacillaceae</taxon>
        <taxon>Halobacillus</taxon>
    </lineage>
</organism>
<dbReference type="Proteomes" id="UP000460949">
    <property type="component" value="Unassembled WGS sequence"/>
</dbReference>
<gene>
    <name evidence="1" type="ORF">GLW04_11960</name>
</gene>
<accession>A0A845DSK3</accession>
<name>A0A845DSK3_9BACI</name>
<dbReference type="EMBL" id="WMET01000002">
    <property type="protein sequence ID" value="MYL20611.1"/>
    <property type="molecule type" value="Genomic_DNA"/>
</dbReference>